<evidence type="ECO:0000256" key="10">
    <source>
        <dbReference type="ARBA" id="ARBA00022764"/>
    </source>
</evidence>
<evidence type="ECO:0000256" key="9">
    <source>
        <dbReference type="ARBA" id="ARBA00022729"/>
    </source>
</evidence>
<evidence type="ECO:0000256" key="14">
    <source>
        <dbReference type="ARBA" id="ARBA00030174"/>
    </source>
</evidence>
<name>A0ABT1CZH3_9PROT</name>
<reference evidence="21 22" key="1">
    <citation type="submission" date="2021-12" db="EMBL/GenBank/DDBJ databases">
        <title>Siccirubricoccus leaddurans sp. nov., a high concentration Zn2+ tolerance bacterium.</title>
        <authorList>
            <person name="Cao Y."/>
        </authorList>
    </citation>
    <scope>NUCLEOTIDE SEQUENCE [LARGE SCALE GENOMIC DNA]</scope>
    <source>
        <strain evidence="21 22">KC 17139</strain>
    </source>
</reference>
<protein>
    <recommendedName>
        <fullName evidence="4">L-cysteine S-thiosulfotransferase subunit SoxA</fullName>
        <ecNumber evidence="3">2.8.5.2</ecNumber>
    </recommendedName>
    <alternativeName>
        <fullName evidence="16">Protein SoxA</fullName>
    </alternativeName>
    <alternativeName>
        <fullName evidence="17">SoxAX cytochrome complex subunit A</fullName>
    </alternativeName>
    <alternativeName>
        <fullName evidence="15">Sulfur oxidizing protein A</fullName>
    </alternativeName>
    <alternativeName>
        <fullName evidence="14">Thiosulfate-oxidizing multienzyme system protein SoxA</fullName>
    </alternativeName>
</protein>
<comment type="subunit">
    <text evidence="2">Heterodimer of SoxA and SoxX.</text>
</comment>
<comment type="similarity">
    <text evidence="13">Belongs to the SoxA family.</text>
</comment>
<dbReference type="SUPFAM" id="SSF46626">
    <property type="entry name" value="Cytochrome c"/>
    <property type="match status" value="2"/>
</dbReference>
<proteinExistence type="inferred from homology"/>
<keyword evidence="22" id="KW-1185">Reference proteome</keyword>
<keyword evidence="5" id="KW-0813">Transport</keyword>
<evidence type="ECO:0000256" key="5">
    <source>
        <dbReference type="ARBA" id="ARBA00022448"/>
    </source>
</evidence>
<organism evidence="21 22">
    <name type="scientific">Siccirubricoccus soli</name>
    <dbReference type="NCBI Taxonomy" id="2899147"/>
    <lineage>
        <taxon>Bacteria</taxon>
        <taxon>Pseudomonadati</taxon>
        <taxon>Pseudomonadota</taxon>
        <taxon>Alphaproteobacteria</taxon>
        <taxon>Acetobacterales</taxon>
        <taxon>Roseomonadaceae</taxon>
        <taxon>Siccirubricoccus</taxon>
    </lineage>
</organism>
<evidence type="ECO:0000256" key="1">
    <source>
        <dbReference type="ARBA" id="ARBA00004418"/>
    </source>
</evidence>
<keyword evidence="11" id="KW-0249">Electron transport</keyword>
<dbReference type="EMBL" id="JAFIRR010000015">
    <property type="protein sequence ID" value="MCO6415059.1"/>
    <property type="molecule type" value="Genomic_DNA"/>
</dbReference>
<evidence type="ECO:0000256" key="8">
    <source>
        <dbReference type="ARBA" id="ARBA00022723"/>
    </source>
</evidence>
<evidence type="ECO:0000256" key="17">
    <source>
        <dbReference type="ARBA" id="ARBA00032318"/>
    </source>
</evidence>
<keyword evidence="6" id="KW-0349">Heme</keyword>
<evidence type="ECO:0000256" key="4">
    <source>
        <dbReference type="ARBA" id="ARBA00019364"/>
    </source>
</evidence>
<evidence type="ECO:0000256" key="2">
    <source>
        <dbReference type="ARBA" id="ARBA00011530"/>
    </source>
</evidence>
<evidence type="ECO:0000256" key="19">
    <source>
        <dbReference type="ARBA" id="ARBA00048423"/>
    </source>
</evidence>
<keyword evidence="9" id="KW-0732">Signal</keyword>
<evidence type="ECO:0000256" key="7">
    <source>
        <dbReference type="ARBA" id="ARBA00022679"/>
    </source>
</evidence>
<dbReference type="RefSeq" id="WP_252951668.1">
    <property type="nucleotide sequence ID" value="NZ_JAFIRR010000015.1"/>
</dbReference>
<dbReference type="Gene3D" id="1.10.760.10">
    <property type="entry name" value="Cytochrome c-like domain"/>
    <property type="match status" value="2"/>
</dbReference>
<comment type="caution">
    <text evidence="21">The sequence shown here is derived from an EMBL/GenBank/DDBJ whole genome shotgun (WGS) entry which is preliminary data.</text>
</comment>
<comment type="catalytic activity">
    <reaction evidence="18">
        <text>L-cysteinyl-[SoxY protein] + thiosulfate + 2 Fe(III)-[cytochrome c] = S-sulfosulfanyl-L-cysteinyl-[SoxY protein] + 2 Fe(II)-[cytochrome c] + 2 H(+)</text>
        <dbReference type="Rhea" id="RHEA:56720"/>
        <dbReference type="Rhea" id="RHEA-COMP:10350"/>
        <dbReference type="Rhea" id="RHEA-COMP:14328"/>
        <dbReference type="Rhea" id="RHEA-COMP:14399"/>
        <dbReference type="Rhea" id="RHEA-COMP:14691"/>
        <dbReference type="ChEBI" id="CHEBI:15378"/>
        <dbReference type="ChEBI" id="CHEBI:29033"/>
        <dbReference type="ChEBI" id="CHEBI:29034"/>
        <dbReference type="ChEBI" id="CHEBI:29950"/>
        <dbReference type="ChEBI" id="CHEBI:33542"/>
        <dbReference type="ChEBI" id="CHEBI:139321"/>
        <dbReference type="EC" id="2.8.5.2"/>
    </reaction>
</comment>
<evidence type="ECO:0000256" key="12">
    <source>
        <dbReference type="ARBA" id="ARBA00023004"/>
    </source>
</evidence>
<sequence length="249" mass="26878">MACILLLLPLCLSAAAEERRSGFQDMAPETQAMQQDDTANPGMLWVLEGETLWNAPAGPAGQPCAGCHGSAESAMRGVAARYPAWDEADAAPIDLAGRIQQCRAARQGAPPLPRESEELLALTAYVARQSRGLPITPPEDPRLDPARAEGRALYTERRGQLDLSCAQCHDENAGRRLAGSAIPQAHPTGYPLYRLEWQSLGSLQRRLRGCMTGVRAEPYAYGALEYVAIELYLAQRAAGMTLEAPAVRP</sequence>
<evidence type="ECO:0000259" key="20">
    <source>
        <dbReference type="Pfam" id="PF21342"/>
    </source>
</evidence>
<evidence type="ECO:0000256" key="16">
    <source>
        <dbReference type="ARBA" id="ARBA00032236"/>
    </source>
</evidence>
<keyword evidence="10" id="KW-0574">Periplasm</keyword>
<dbReference type="NCBIfam" id="TIGR04484">
    <property type="entry name" value="thiosulf_SoxA"/>
    <property type="match status" value="1"/>
</dbReference>
<evidence type="ECO:0000256" key="11">
    <source>
        <dbReference type="ARBA" id="ARBA00022982"/>
    </source>
</evidence>
<dbReference type="InterPro" id="IPR036909">
    <property type="entry name" value="Cyt_c-like_dom_sf"/>
</dbReference>
<evidence type="ECO:0000256" key="18">
    <source>
        <dbReference type="ARBA" id="ARBA00048077"/>
    </source>
</evidence>
<feature type="domain" description="Cytochrome c" evidence="20">
    <location>
        <begin position="149"/>
        <end position="241"/>
    </location>
</feature>
<comment type="catalytic activity">
    <reaction evidence="19">
        <text>S-sulfanyl-L-cysteinyl-[SoxY protein] + thiosulfate + 2 Fe(III)-[cytochrome c] = S-(2-sulfodisulfanyl)-L-cysteinyl-[SoxY protein] + 2 Fe(II)-[cytochrome c] + 2 H(+)</text>
        <dbReference type="Rhea" id="RHEA:51224"/>
        <dbReference type="Rhea" id="RHEA-COMP:10350"/>
        <dbReference type="Rhea" id="RHEA-COMP:14399"/>
        <dbReference type="Rhea" id="RHEA-COMP:14689"/>
        <dbReference type="Rhea" id="RHEA-COMP:14690"/>
        <dbReference type="ChEBI" id="CHEBI:15378"/>
        <dbReference type="ChEBI" id="CHEBI:29033"/>
        <dbReference type="ChEBI" id="CHEBI:29034"/>
        <dbReference type="ChEBI" id="CHEBI:33542"/>
        <dbReference type="ChEBI" id="CHEBI:61963"/>
        <dbReference type="ChEBI" id="CHEBI:140664"/>
        <dbReference type="EC" id="2.8.5.2"/>
    </reaction>
</comment>
<dbReference type="EC" id="2.8.5.2" evidence="3"/>
<evidence type="ECO:0000313" key="21">
    <source>
        <dbReference type="EMBL" id="MCO6415059.1"/>
    </source>
</evidence>
<comment type="subcellular location">
    <subcellularLocation>
        <location evidence="1">Periplasm</location>
    </subcellularLocation>
</comment>
<keyword evidence="8" id="KW-0479">Metal-binding</keyword>
<dbReference type="InterPro" id="IPR009056">
    <property type="entry name" value="Cyt_c-like_dom"/>
</dbReference>
<feature type="domain" description="Cytochrome c" evidence="20">
    <location>
        <begin position="48"/>
        <end position="135"/>
    </location>
</feature>
<evidence type="ECO:0000256" key="6">
    <source>
        <dbReference type="ARBA" id="ARBA00022617"/>
    </source>
</evidence>
<evidence type="ECO:0000313" key="22">
    <source>
        <dbReference type="Proteomes" id="UP001523392"/>
    </source>
</evidence>
<evidence type="ECO:0000256" key="15">
    <source>
        <dbReference type="ARBA" id="ARBA00030833"/>
    </source>
</evidence>
<evidence type="ECO:0000256" key="3">
    <source>
        <dbReference type="ARBA" id="ARBA00012408"/>
    </source>
</evidence>
<dbReference type="Proteomes" id="UP001523392">
    <property type="component" value="Unassembled WGS sequence"/>
</dbReference>
<keyword evidence="12" id="KW-0408">Iron</keyword>
<evidence type="ECO:0000256" key="13">
    <source>
        <dbReference type="ARBA" id="ARBA00025746"/>
    </source>
</evidence>
<dbReference type="InterPro" id="IPR025710">
    <property type="entry name" value="SoxA"/>
</dbReference>
<gene>
    <name evidence="21" type="primary">soxA</name>
    <name evidence="21" type="ORF">JYK14_02550</name>
</gene>
<dbReference type="PIRSF" id="PIRSF038455">
    <property type="entry name" value="SoxA"/>
    <property type="match status" value="1"/>
</dbReference>
<dbReference type="Pfam" id="PF21342">
    <property type="entry name" value="SoxA-TsdA_cyt-c"/>
    <property type="match status" value="2"/>
</dbReference>
<accession>A0ABT1CZH3</accession>
<keyword evidence="7" id="KW-0808">Transferase</keyword>